<dbReference type="Gene3D" id="1.10.1740.10">
    <property type="match status" value="1"/>
</dbReference>
<gene>
    <name evidence="7" type="primary">sigD</name>
    <name evidence="7" type="ORF">FF011L_48240</name>
</gene>
<evidence type="ECO:0000256" key="4">
    <source>
        <dbReference type="ARBA" id="ARBA00023125"/>
    </source>
</evidence>
<reference evidence="7 8" key="1">
    <citation type="submission" date="2019-02" db="EMBL/GenBank/DDBJ databases">
        <title>Deep-cultivation of Planctomycetes and their phenomic and genomic characterization uncovers novel biology.</title>
        <authorList>
            <person name="Wiegand S."/>
            <person name="Jogler M."/>
            <person name="Boedeker C."/>
            <person name="Pinto D."/>
            <person name="Vollmers J."/>
            <person name="Rivas-Marin E."/>
            <person name="Kohn T."/>
            <person name="Peeters S.H."/>
            <person name="Heuer A."/>
            <person name="Rast P."/>
            <person name="Oberbeckmann S."/>
            <person name="Bunk B."/>
            <person name="Jeske O."/>
            <person name="Meyerdierks A."/>
            <person name="Storesund J.E."/>
            <person name="Kallscheuer N."/>
            <person name="Luecker S."/>
            <person name="Lage O.M."/>
            <person name="Pohl T."/>
            <person name="Merkel B.J."/>
            <person name="Hornburger P."/>
            <person name="Mueller R.-W."/>
            <person name="Bruemmer F."/>
            <person name="Labrenz M."/>
            <person name="Spormann A.M."/>
            <person name="Op den Camp H."/>
            <person name="Overmann J."/>
            <person name="Amann R."/>
            <person name="Jetten M.S.M."/>
            <person name="Mascher T."/>
            <person name="Medema M.H."/>
            <person name="Devos D.P."/>
            <person name="Kaster A.-K."/>
            <person name="Ovreas L."/>
            <person name="Rohde M."/>
            <person name="Galperin M.Y."/>
            <person name="Jogler C."/>
        </authorList>
    </citation>
    <scope>NUCLEOTIDE SEQUENCE [LARGE SCALE GENOMIC DNA]</scope>
    <source>
        <strain evidence="7 8">FF011L</strain>
    </source>
</reference>
<dbReference type="SUPFAM" id="SSF88946">
    <property type="entry name" value="Sigma2 domain of RNA polymerase sigma factors"/>
    <property type="match status" value="1"/>
</dbReference>
<comment type="similarity">
    <text evidence="1">Belongs to the sigma-70 factor family. ECF subfamily.</text>
</comment>
<feature type="domain" description="RNA polymerase sigma factor 70 region 4 type 2" evidence="6">
    <location>
        <begin position="171"/>
        <end position="222"/>
    </location>
</feature>
<keyword evidence="2" id="KW-0805">Transcription regulation</keyword>
<dbReference type="SUPFAM" id="SSF88659">
    <property type="entry name" value="Sigma3 and sigma4 domains of RNA polymerase sigma factors"/>
    <property type="match status" value="1"/>
</dbReference>
<dbReference type="AlphaFoldDB" id="A0A517MME6"/>
<dbReference type="InterPro" id="IPR014284">
    <property type="entry name" value="RNA_pol_sigma-70_dom"/>
</dbReference>
<proteinExistence type="inferred from homology"/>
<organism evidence="7 8">
    <name type="scientific">Roseimaritima multifibrata</name>
    <dbReference type="NCBI Taxonomy" id="1930274"/>
    <lineage>
        <taxon>Bacteria</taxon>
        <taxon>Pseudomonadati</taxon>
        <taxon>Planctomycetota</taxon>
        <taxon>Planctomycetia</taxon>
        <taxon>Pirellulales</taxon>
        <taxon>Pirellulaceae</taxon>
        <taxon>Roseimaritima</taxon>
    </lineage>
</organism>
<evidence type="ECO:0000313" key="7">
    <source>
        <dbReference type="EMBL" id="QDS96020.1"/>
    </source>
</evidence>
<dbReference type="NCBIfam" id="TIGR02937">
    <property type="entry name" value="sigma70-ECF"/>
    <property type="match status" value="1"/>
</dbReference>
<accession>A0A517MME6</accession>
<dbReference type="InterPro" id="IPR039425">
    <property type="entry name" value="RNA_pol_sigma-70-like"/>
</dbReference>
<dbReference type="InterPro" id="IPR036388">
    <property type="entry name" value="WH-like_DNA-bd_sf"/>
</dbReference>
<keyword evidence="5" id="KW-0804">Transcription</keyword>
<evidence type="ECO:0000313" key="8">
    <source>
        <dbReference type="Proteomes" id="UP000320672"/>
    </source>
</evidence>
<dbReference type="GO" id="GO:0006352">
    <property type="term" value="P:DNA-templated transcription initiation"/>
    <property type="evidence" value="ECO:0007669"/>
    <property type="project" value="InterPro"/>
</dbReference>
<sequence length="230" mass="26187">MGVEELLGVYVSKPGAALTSTEFLERFVNSLIEDLQQQLKAGDASRFAEVFVHHRPRLWQIIHFRLSDQVRGRVDADDVLQEVYIDAEKRLQHFIDGDFPSFFLWLRLVAGQTLSDVHRRHLGTQSRSTLRESNPSAAKSWENTSMCLSQRFIAHLTSPSQAAVKQELIGQVHEALQGMNEIDREVLALRHFEELTNQEVAVELGIQPKAASIRYMRALERLRGVLSQIS</sequence>
<evidence type="ECO:0000256" key="3">
    <source>
        <dbReference type="ARBA" id="ARBA00023082"/>
    </source>
</evidence>
<protein>
    <submittedName>
        <fullName evidence="7">ECF RNA polymerase sigma factor SigD</fullName>
    </submittedName>
</protein>
<dbReference type="GO" id="GO:0016987">
    <property type="term" value="F:sigma factor activity"/>
    <property type="evidence" value="ECO:0007669"/>
    <property type="project" value="UniProtKB-KW"/>
</dbReference>
<evidence type="ECO:0000256" key="1">
    <source>
        <dbReference type="ARBA" id="ARBA00010641"/>
    </source>
</evidence>
<dbReference type="KEGG" id="rml:FF011L_48240"/>
<evidence type="ECO:0000256" key="5">
    <source>
        <dbReference type="ARBA" id="ARBA00023163"/>
    </source>
</evidence>
<dbReference type="InterPro" id="IPR013325">
    <property type="entry name" value="RNA_pol_sigma_r2"/>
</dbReference>
<dbReference type="GO" id="GO:0003677">
    <property type="term" value="F:DNA binding"/>
    <property type="evidence" value="ECO:0007669"/>
    <property type="project" value="UniProtKB-KW"/>
</dbReference>
<dbReference type="Proteomes" id="UP000320672">
    <property type="component" value="Chromosome"/>
</dbReference>
<dbReference type="PANTHER" id="PTHR43133:SF8">
    <property type="entry name" value="RNA POLYMERASE SIGMA FACTOR HI_1459-RELATED"/>
    <property type="match status" value="1"/>
</dbReference>
<dbReference type="EMBL" id="CP036262">
    <property type="protein sequence ID" value="QDS96020.1"/>
    <property type="molecule type" value="Genomic_DNA"/>
</dbReference>
<keyword evidence="3" id="KW-0731">Sigma factor</keyword>
<name>A0A517MME6_9BACT</name>
<dbReference type="InterPro" id="IPR013324">
    <property type="entry name" value="RNA_pol_sigma_r3/r4-like"/>
</dbReference>
<evidence type="ECO:0000256" key="2">
    <source>
        <dbReference type="ARBA" id="ARBA00023015"/>
    </source>
</evidence>
<dbReference type="Pfam" id="PF08281">
    <property type="entry name" value="Sigma70_r4_2"/>
    <property type="match status" value="1"/>
</dbReference>
<keyword evidence="8" id="KW-1185">Reference proteome</keyword>
<dbReference type="OrthoDB" id="276109at2"/>
<dbReference type="Gene3D" id="1.10.10.10">
    <property type="entry name" value="Winged helix-like DNA-binding domain superfamily/Winged helix DNA-binding domain"/>
    <property type="match status" value="1"/>
</dbReference>
<keyword evidence="4" id="KW-0238">DNA-binding</keyword>
<dbReference type="InterPro" id="IPR013249">
    <property type="entry name" value="RNA_pol_sigma70_r4_t2"/>
</dbReference>
<dbReference type="CDD" id="cd06171">
    <property type="entry name" value="Sigma70_r4"/>
    <property type="match status" value="1"/>
</dbReference>
<dbReference type="PANTHER" id="PTHR43133">
    <property type="entry name" value="RNA POLYMERASE ECF-TYPE SIGMA FACTO"/>
    <property type="match status" value="1"/>
</dbReference>
<evidence type="ECO:0000259" key="6">
    <source>
        <dbReference type="Pfam" id="PF08281"/>
    </source>
</evidence>